<dbReference type="InterPro" id="IPR000878">
    <property type="entry name" value="4pyrrol_Mease"/>
</dbReference>
<evidence type="ECO:0000313" key="7">
    <source>
        <dbReference type="EMBL" id="AUB31337.1"/>
    </source>
</evidence>
<keyword evidence="1" id="KW-0963">Cytoplasm</keyword>
<evidence type="ECO:0000256" key="2">
    <source>
        <dbReference type="ARBA" id="ARBA00022552"/>
    </source>
</evidence>
<evidence type="ECO:0000256" key="1">
    <source>
        <dbReference type="ARBA" id="ARBA00022490"/>
    </source>
</evidence>
<dbReference type="Gene3D" id="3.40.1010.10">
    <property type="entry name" value="Cobalt-precorrin-4 Transmethylase, Domain 1"/>
    <property type="match status" value="1"/>
</dbReference>
<protein>
    <submittedName>
        <fullName evidence="7">16S rRNA (Cytidine1402-2'-O)-methyltransferase</fullName>
    </submittedName>
</protein>
<dbReference type="KEGG" id="sfz:SFLOR_v1c02800"/>
<evidence type="ECO:0000259" key="6">
    <source>
        <dbReference type="Pfam" id="PF00590"/>
    </source>
</evidence>
<evidence type="ECO:0000256" key="4">
    <source>
        <dbReference type="ARBA" id="ARBA00022679"/>
    </source>
</evidence>
<keyword evidence="3 7" id="KW-0489">Methyltransferase</keyword>
<dbReference type="AlphaFoldDB" id="A0A2K8SCZ0"/>
<dbReference type="NCBIfam" id="TIGR00096">
    <property type="entry name" value="16S rRNA (cytidine(1402)-2'-O)-methyltransferase"/>
    <property type="match status" value="1"/>
</dbReference>
<keyword evidence="4 7" id="KW-0808">Transferase</keyword>
<dbReference type="PIRSF" id="PIRSF005917">
    <property type="entry name" value="MTase_YraL"/>
    <property type="match status" value="1"/>
</dbReference>
<keyword evidence="8" id="KW-1185">Reference proteome</keyword>
<dbReference type="PANTHER" id="PTHR46111">
    <property type="entry name" value="RIBOSOMAL RNA SMALL SUBUNIT METHYLTRANSFERASE I"/>
    <property type="match status" value="1"/>
</dbReference>
<evidence type="ECO:0000256" key="5">
    <source>
        <dbReference type="ARBA" id="ARBA00022691"/>
    </source>
</evidence>
<dbReference type="Pfam" id="PF00590">
    <property type="entry name" value="TP_methylase"/>
    <property type="match status" value="1"/>
</dbReference>
<keyword evidence="5" id="KW-0949">S-adenosyl-L-methionine</keyword>
<dbReference type="RefSeq" id="WP_211282855.1">
    <property type="nucleotide sequence ID" value="NZ_CP025057.1"/>
</dbReference>
<accession>A0A2K8SCZ0</accession>
<keyword evidence="2" id="KW-0698">rRNA processing</keyword>
<dbReference type="SUPFAM" id="SSF53790">
    <property type="entry name" value="Tetrapyrrole methylase"/>
    <property type="match status" value="1"/>
</dbReference>
<name>A0A2K8SCZ0_9MOLU</name>
<dbReference type="Gene3D" id="3.30.950.10">
    <property type="entry name" value="Methyltransferase, Cobalt-precorrin-4 Transmethylase, Domain 2"/>
    <property type="match status" value="1"/>
</dbReference>
<reference evidence="7 8" key="1">
    <citation type="submission" date="2017-12" db="EMBL/GenBank/DDBJ databases">
        <title>Complete genome sequence of Spiroplasma floricola 23-6 (ATCC 29989).</title>
        <authorList>
            <person name="Tsai Y.-M."/>
            <person name="Wu P.-S."/>
            <person name="Lo W.-S."/>
            <person name="Kuo C.-H."/>
        </authorList>
    </citation>
    <scope>NUCLEOTIDE SEQUENCE [LARGE SCALE GENOMIC DNA]</scope>
    <source>
        <strain evidence="7 8">23-6</strain>
    </source>
</reference>
<proteinExistence type="predicted"/>
<dbReference type="EMBL" id="CP025057">
    <property type="protein sequence ID" value="AUB31337.1"/>
    <property type="molecule type" value="Genomic_DNA"/>
</dbReference>
<dbReference type="GO" id="GO:0006364">
    <property type="term" value="P:rRNA processing"/>
    <property type="evidence" value="ECO:0007669"/>
    <property type="project" value="UniProtKB-KW"/>
</dbReference>
<dbReference type="CDD" id="cd11648">
    <property type="entry name" value="RsmI"/>
    <property type="match status" value="1"/>
</dbReference>
<organism evidence="7 8">
    <name type="scientific">Spiroplasma floricola 23-6</name>
    <dbReference type="NCBI Taxonomy" id="1336749"/>
    <lineage>
        <taxon>Bacteria</taxon>
        <taxon>Bacillati</taxon>
        <taxon>Mycoplasmatota</taxon>
        <taxon>Mollicutes</taxon>
        <taxon>Entomoplasmatales</taxon>
        <taxon>Spiroplasmataceae</taxon>
        <taxon>Spiroplasma</taxon>
    </lineage>
</organism>
<gene>
    <name evidence="7" type="primary">rsmI</name>
    <name evidence="7" type="ORF">SFLOR_v1c02800</name>
</gene>
<dbReference type="InterPro" id="IPR014776">
    <property type="entry name" value="4pyrrole_Mease_sub2"/>
</dbReference>
<dbReference type="InterPro" id="IPR008189">
    <property type="entry name" value="rRNA_ssu_MeTfrase_I"/>
</dbReference>
<dbReference type="GO" id="GO:0032259">
    <property type="term" value="P:methylation"/>
    <property type="evidence" value="ECO:0007669"/>
    <property type="project" value="UniProtKB-KW"/>
</dbReference>
<dbReference type="InterPro" id="IPR014777">
    <property type="entry name" value="4pyrrole_Mease_sub1"/>
</dbReference>
<dbReference type="PANTHER" id="PTHR46111:SF1">
    <property type="entry name" value="RIBOSOMAL RNA SMALL SUBUNIT METHYLTRANSFERASE I"/>
    <property type="match status" value="1"/>
</dbReference>
<evidence type="ECO:0000256" key="3">
    <source>
        <dbReference type="ARBA" id="ARBA00022603"/>
    </source>
</evidence>
<feature type="domain" description="Tetrapyrrole methylase" evidence="6">
    <location>
        <begin position="14"/>
        <end position="218"/>
    </location>
</feature>
<dbReference type="GO" id="GO:0008168">
    <property type="term" value="F:methyltransferase activity"/>
    <property type="evidence" value="ECO:0007669"/>
    <property type="project" value="UniProtKB-KW"/>
</dbReference>
<dbReference type="Proteomes" id="UP000231823">
    <property type="component" value="Chromosome"/>
</dbReference>
<dbReference type="InterPro" id="IPR035996">
    <property type="entry name" value="4pyrrol_Methylase_sf"/>
</dbReference>
<dbReference type="InterPro" id="IPR018063">
    <property type="entry name" value="SAM_MeTrfase_RsmI_CS"/>
</dbReference>
<sequence>MIKVQSTFKNNLPTIYLVGTPIGNLDDISKRVIDTFQKADVIYCEDTRVSFKLFEKLKINKKLKSLHKFNEHSISESFIEDINKYKNIIIISDAGIPCISDPGAIVVSKVLQSDIQVNITSVNCGPAYIHAIASSGFISRKNLFLGFLDKKNIEKEFDEILNKHKNNEVIISFYESVHRIQSTINQLSLMLNKNTKVVIARELTKINEEFLRGSISEICDYINDNQLTLKGEFCIVIDSNYDLNQESKIDMEKILIEVENLIKENVSKKDAIKTISKKYNIKKNELTKFFYK</sequence>
<evidence type="ECO:0000313" key="8">
    <source>
        <dbReference type="Proteomes" id="UP000231823"/>
    </source>
</evidence>
<dbReference type="PROSITE" id="PS01296">
    <property type="entry name" value="RSMI"/>
    <property type="match status" value="1"/>
</dbReference>